<gene>
    <name evidence="2" type="ORF">UX85_C0008G0039</name>
</gene>
<name>A0A0G1USG3_9BACT</name>
<feature type="transmembrane region" description="Helical" evidence="1">
    <location>
        <begin position="278"/>
        <end position="296"/>
    </location>
</feature>
<evidence type="ECO:0000313" key="3">
    <source>
        <dbReference type="Proteomes" id="UP000033860"/>
    </source>
</evidence>
<accession>A0A0G1USG3</accession>
<proteinExistence type="predicted"/>
<comment type="caution">
    <text evidence="2">The sequence shown here is derived from an EMBL/GenBank/DDBJ whole genome shotgun (WGS) entry which is preliminary data.</text>
</comment>
<dbReference type="Proteomes" id="UP000033860">
    <property type="component" value="Unassembled WGS sequence"/>
</dbReference>
<dbReference type="Gene3D" id="2.120.10.30">
    <property type="entry name" value="TolB, C-terminal domain"/>
    <property type="match status" value="1"/>
</dbReference>
<evidence type="ECO:0000256" key="1">
    <source>
        <dbReference type="SAM" id="Phobius"/>
    </source>
</evidence>
<dbReference type="PATRIC" id="fig|1618371.3.peg.1045"/>
<dbReference type="InterPro" id="IPR011042">
    <property type="entry name" value="6-blade_b-propeller_TolB-like"/>
</dbReference>
<dbReference type="SUPFAM" id="SSF63829">
    <property type="entry name" value="Calcium-dependent phosphotriesterase"/>
    <property type="match status" value="1"/>
</dbReference>
<keyword evidence="1" id="KW-1133">Transmembrane helix</keyword>
<dbReference type="AlphaFoldDB" id="A0A0G1USG3"/>
<organism evidence="2 3">
    <name type="scientific">Candidatus Beckwithbacteria bacterium GW2011_GWB1_47_15</name>
    <dbReference type="NCBI Taxonomy" id="1618371"/>
    <lineage>
        <taxon>Bacteria</taxon>
        <taxon>Candidatus Beckwithiibacteriota</taxon>
    </lineage>
</organism>
<keyword evidence="1" id="KW-0472">Membrane</keyword>
<reference evidence="2 3" key="1">
    <citation type="journal article" date="2015" name="Nature">
        <title>rRNA introns, odd ribosomes, and small enigmatic genomes across a large radiation of phyla.</title>
        <authorList>
            <person name="Brown C.T."/>
            <person name="Hug L.A."/>
            <person name="Thomas B.C."/>
            <person name="Sharon I."/>
            <person name="Castelle C.J."/>
            <person name="Singh A."/>
            <person name="Wilkins M.J."/>
            <person name="Williams K.H."/>
            <person name="Banfield J.F."/>
        </authorList>
    </citation>
    <scope>NUCLEOTIDE SEQUENCE [LARGE SCALE GENOMIC DNA]</scope>
</reference>
<evidence type="ECO:0000313" key="2">
    <source>
        <dbReference type="EMBL" id="KKU60665.1"/>
    </source>
</evidence>
<sequence>MKFNVAKIVGTVNQTTWSQVHVFLPEGEKLSSHGQLIAALSFAAKKEIEIASFGKEIIVRLQEIYYSNEAESRLKKVSQSMESLAAEFYNEVELNMALAVIVPLGEKKLVYAGRRGGGQVYLKRDEAVVGLLAAEENQQVVSGELKAFDKLVVGTSQFFKIVPESHLEMALKEDRAEAAVESLGALVHGREENSQAAAAVVMPIRQGFGGELSPTAQGKGVEPADVKSLSAVSRLTALASSAGQRFRGLIKQAVERVSKRGGAEVFVRPGASRGKKSTATVMIVLVVIFGLSLVLAGRKRQVRVREEKYQAVVEEVSYKVDEGEGLLELNPLRARSLLSEAQGLIDNYKSENEGEVSGELSDLEKRLGDLLAQAQREYAVESADEWFDFGLVKEGFKATAWASDEGKVLIWGEGERTVVELDLTSKSSEIVAGGDEVGSGNLIALTGERGMVVGKDKMVVVDVSGGEVAAEVAADGWGRIVSAVGFGGNLYLLDAVDGGQIWKYFGVEAGLSDKREYLAGEAYDLSAAVAMAIDASIYVLFDDGTIVKYTRGAKDAFAVTGLNEPFGEPVGIFTASDQDNIYVLDRAKTRVVVVDKSGEYQAEYRWPGIAGVKDLVVNEELGKIFLLADEKVFTLDLNK</sequence>
<protein>
    <submittedName>
        <fullName evidence="2">Uncharacterized protein</fullName>
    </submittedName>
</protein>
<dbReference type="EMBL" id="LCNT01000008">
    <property type="protein sequence ID" value="KKU60665.1"/>
    <property type="molecule type" value="Genomic_DNA"/>
</dbReference>
<keyword evidence="1" id="KW-0812">Transmembrane</keyword>